<organism evidence="1 2">
    <name type="scientific">Nitrosomonas eutropha</name>
    <dbReference type="NCBI Taxonomy" id="916"/>
    <lineage>
        <taxon>Bacteria</taxon>
        <taxon>Pseudomonadati</taxon>
        <taxon>Pseudomonadota</taxon>
        <taxon>Betaproteobacteria</taxon>
        <taxon>Nitrosomonadales</taxon>
        <taxon>Nitrosomonadaceae</taxon>
        <taxon>Nitrosomonas</taxon>
    </lineage>
</organism>
<evidence type="ECO:0000313" key="1">
    <source>
        <dbReference type="EMBL" id="SFU82954.1"/>
    </source>
</evidence>
<accession>A0A1I7JCT0</accession>
<name>A0A1I7JCT0_9PROT</name>
<dbReference type="EMBL" id="FPBL01000021">
    <property type="protein sequence ID" value="SFU82954.1"/>
    <property type="molecule type" value="Genomic_DNA"/>
</dbReference>
<proteinExistence type="predicted"/>
<sequence length="68" mass="7390">MGNTRRKSSDCEAASNSVMKASIYFRTQGLNTPVLSALDPEALTDLVKMNSDFGLAGLLKLWLAEKRG</sequence>
<dbReference type="AlphaFoldDB" id="A0A1I7JCT0"/>
<reference evidence="1 2" key="1">
    <citation type="submission" date="2016-10" db="EMBL/GenBank/DDBJ databases">
        <authorList>
            <person name="de Groot N.N."/>
        </authorList>
    </citation>
    <scope>NUCLEOTIDE SEQUENCE [LARGE SCALE GENOMIC DNA]</scope>
    <source>
        <strain evidence="1 2">Nm24</strain>
    </source>
</reference>
<gene>
    <name evidence="1" type="ORF">SAMN05216339_1216</name>
</gene>
<dbReference type="Proteomes" id="UP000183926">
    <property type="component" value="Unassembled WGS sequence"/>
</dbReference>
<evidence type="ECO:0000313" key="2">
    <source>
        <dbReference type="Proteomes" id="UP000183926"/>
    </source>
</evidence>
<protein>
    <submittedName>
        <fullName evidence="1">Uncharacterized protein</fullName>
    </submittedName>
</protein>